<gene>
    <name evidence="1" type="ORF">FHU41_001236</name>
</gene>
<accession>A0A7Y9S6H8</accession>
<keyword evidence="2" id="KW-1185">Reference proteome</keyword>
<dbReference type="EMBL" id="JACBYQ010000001">
    <property type="protein sequence ID" value="NYE95015.1"/>
    <property type="molecule type" value="Genomic_DNA"/>
</dbReference>
<comment type="caution">
    <text evidence="1">The sequence shown here is derived from an EMBL/GenBank/DDBJ whole genome shotgun (WGS) entry which is preliminary data.</text>
</comment>
<name>A0A7Y9S6H8_9MICC</name>
<evidence type="ECO:0000313" key="1">
    <source>
        <dbReference type="EMBL" id="NYE95015.1"/>
    </source>
</evidence>
<reference evidence="1 2" key="1">
    <citation type="submission" date="2020-07" db="EMBL/GenBank/DDBJ databases">
        <title>Sequencing the genomes of 1000 actinobacteria strains.</title>
        <authorList>
            <person name="Klenk H.-P."/>
        </authorList>
    </citation>
    <scope>NUCLEOTIDE SEQUENCE [LARGE SCALE GENOMIC DNA]</scope>
    <source>
        <strain evidence="1 2">DSM 102047</strain>
    </source>
</reference>
<dbReference type="Proteomes" id="UP000521748">
    <property type="component" value="Unassembled WGS sequence"/>
</dbReference>
<proteinExistence type="predicted"/>
<sequence length="45" mass="4427">MPTGAHENVAVRKRVSGFASEGGVNLGALPGNHLERGGVGVLASG</sequence>
<dbReference type="AlphaFoldDB" id="A0A7Y9S6H8"/>
<evidence type="ECO:0000313" key="2">
    <source>
        <dbReference type="Proteomes" id="UP000521748"/>
    </source>
</evidence>
<organism evidence="1 2">
    <name type="scientific">Psychromicrobium silvestre</name>
    <dbReference type="NCBI Taxonomy" id="1645614"/>
    <lineage>
        <taxon>Bacteria</taxon>
        <taxon>Bacillati</taxon>
        <taxon>Actinomycetota</taxon>
        <taxon>Actinomycetes</taxon>
        <taxon>Micrococcales</taxon>
        <taxon>Micrococcaceae</taxon>
        <taxon>Psychromicrobium</taxon>
    </lineage>
</organism>
<protein>
    <submittedName>
        <fullName evidence="1">Uncharacterized protein</fullName>
    </submittedName>
</protein>